<sequence>KIETHAVEHQTGGTDDLESLLRLANFAERAHASLTGVTADLHHAEDHEARHVLGGADAIDSALNALAIALTTHGDMVYRAAAANTLARLAPGVVGQVLLTGGPGADPYWGAAPPPWCS</sequence>
<comment type="caution">
    <text evidence="1">The sequence shown here is derived from an EMBL/GenBank/DDBJ whole genome shotgun (WGS) entry which is preliminary data.</text>
</comment>
<gene>
    <name evidence="1" type="ORF">S06H3_30040</name>
</gene>
<evidence type="ECO:0000313" key="1">
    <source>
        <dbReference type="EMBL" id="GAI25839.1"/>
    </source>
</evidence>
<organism evidence="1">
    <name type="scientific">marine sediment metagenome</name>
    <dbReference type="NCBI Taxonomy" id="412755"/>
    <lineage>
        <taxon>unclassified sequences</taxon>
        <taxon>metagenomes</taxon>
        <taxon>ecological metagenomes</taxon>
    </lineage>
</organism>
<accession>X1P4J5</accession>
<dbReference type="EMBL" id="BARV01017661">
    <property type="protein sequence ID" value="GAI25839.1"/>
    <property type="molecule type" value="Genomic_DNA"/>
</dbReference>
<proteinExistence type="predicted"/>
<name>X1P4J5_9ZZZZ</name>
<feature type="non-terminal residue" evidence="1">
    <location>
        <position position="1"/>
    </location>
</feature>
<protein>
    <submittedName>
        <fullName evidence="1">Uncharacterized protein</fullName>
    </submittedName>
</protein>
<dbReference type="AlphaFoldDB" id="X1P4J5"/>
<reference evidence="1" key="1">
    <citation type="journal article" date="2014" name="Front. Microbiol.">
        <title>High frequency of phylogenetically diverse reductive dehalogenase-homologous genes in deep subseafloor sedimentary metagenomes.</title>
        <authorList>
            <person name="Kawai M."/>
            <person name="Futagami T."/>
            <person name="Toyoda A."/>
            <person name="Takaki Y."/>
            <person name="Nishi S."/>
            <person name="Hori S."/>
            <person name="Arai W."/>
            <person name="Tsubouchi T."/>
            <person name="Morono Y."/>
            <person name="Uchiyama I."/>
            <person name="Ito T."/>
            <person name="Fujiyama A."/>
            <person name="Inagaki F."/>
            <person name="Takami H."/>
        </authorList>
    </citation>
    <scope>NUCLEOTIDE SEQUENCE</scope>
    <source>
        <strain evidence="1">Expedition CK06-06</strain>
    </source>
</reference>